<keyword evidence="3" id="KW-0813">Transport</keyword>
<dbReference type="PANTHER" id="PTHR30532">
    <property type="entry name" value="IRON III DICITRATE-BINDING PERIPLASMIC PROTEIN"/>
    <property type="match status" value="1"/>
</dbReference>
<comment type="similarity">
    <text evidence="2">Belongs to the bacterial solute-binding protein 8 family.</text>
</comment>
<reference evidence="7 8" key="1">
    <citation type="submission" date="2018-01" db="EMBL/GenBank/DDBJ databases">
        <title>Genomic Encyclopedia of Type Strains, Phase III (KMG-III): the genomes of soil and plant-associated and newly described type strains.</title>
        <authorList>
            <person name="Whitman W."/>
        </authorList>
    </citation>
    <scope>NUCLEOTIDE SEQUENCE [LARGE SCALE GENOMIC DNA]</scope>
    <source>
        <strain evidence="7 8">JCM 18070</strain>
    </source>
</reference>
<gene>
    <name evidence="7" type="ORF">B0G62_106111</name>
</gene>
<dbReference type="CDD" id="cd01146">
    <property type="entry name" value="FhuD"/>
    <property type="match status" value="1"/>
</dbReference>
<keyword evidence="8" id="KW-1185">Reference proteome</keyword>
<dbReference type="InterPro" id="IPR002491">
    <property type="entry name" value="ABC_transptr_periplasmic_BD"/>
</dbReference>
<dbReference type="GO" id="GO:0030288">
    <property type="term" value="C:outer membrane-bounded periplasmic space"/>
    <property type="evidence" value="ECO:0007669"/>
    <property type="project" value="TreeGrafter"/>
</dbReference>
<dbReference type="AlphaFoldDB" id="A0A2S4MAP4"/>
<keyword evidence="4" id="KW-0408">Iron</keyword>
<sequence>MVKIADTLVEAMQARSDDIGRACDSGRRRALARLAACVAAPACLLPPSRAAFADDVARATFGAARRVVVLDWDLTEIVLSLGLVPVGVARPLWYRKLNSVPPLPAQVVDTGLLFQPNFEVLHALRPDLIIVTNWHEMLRPQLEKIAPTLSVTLYQSGVDVFTSVREQTLRLGVALGRKAQADALLARLDGTLAHCARRLANAPATRRAPVFLLRPLDGRHVTVYGARSLFGSVAGKLGLRNAWRGSTDIQGMAQTDLAELASAPDARAILNGAPLPGVAGDLADSPLWRGLPFVAGGKLATTTAIAPTGGPMSAMRFADALTDVLMEAQS</sequence>
<organism evidence="7 8">
    <name type="scientific">Paraburkholderia eburnea</name>
    <dbReference type="NCBI Taxonomy" id="1189126"/>
    <lineage>
        <taxon>Bacteria</taxon>
        <taxon>Pseudomonadati</taxon>
        <taxon>Pseudomonadota</taxon>
        <taxon>Betaproteobacteria</taxon>
        <taxon>Burkholderiales</taxon>
        <taxon>Burkholderiaceae</taxon>
        <taxon>Paraburkholderia</taxon>
    </lineage>
</organism>
<dbReference type="GO" id="GO:1901678">
    <property type="term" value="P:iron coordination entity transport"/>
    <property type="evidence" value="ECO:0007669"/>
    <property type="project" value="UniProtKB-ARBA"/>
</dbReference>
<keyword evidence="5" id="KW-0732">Signal</keyword>
<dbReference type="OrthoDB" id="8891185at2"/>
<keyword evidence="4" id="KW-0406">Ion transport</keyword>
<evidence type="ECO:0000313" key="7">
    <source>
        <dbReference type="EMBL" id="POR51577.1"/>
    </source>
</evidence>
<dbReference type="Proteomes" id="UP000237381">
    <property type="component" value="Unassembled WGS sequence"/>
</dbReference>
<protein>
    <submittedName>
        <fullName evidence="7">Iron complex transport system substrate-binding protein</fullName>
    </submittedName>
</protein>
<dbReference type="SUPFAM" id="SSF53807">
    <property type="entry name" value="Helical backbone' metal receptor"/>
    <property type="match status" value="1"/>
</dbReference>
<dbReference type="InterPro" id="IPR051313">
    <property type="entry name" value="Bact_iron-sidero_bind"/>
</dbReference>
<accession>A0A2S4MAP4</accession>
<evidence type="ECO:0000256" key="1">
    <source>
        <dbReference type="ARBA" id="ARBA00004196"/>
    </source>
</evidence>
<dbReference type="PROSITE" id="PS50983">
    <property type="entry name" value="FE_B12_PBP"/>
    <property type="match status" value="1"/>
</dbReference>
<name>A0A2S4MAP4_9BURK</name>
<keyword evidence="4" id="KW-0410">Iron transport</keyword>
<dbReference type="RefSeq" id="WP_146055275.1">
    <property type="nucleotide sequence ID" value="NZ_PQGA01000006.1"/>
</dbReference>
<evidence type="ECO:0000256" key="5">
    <source>
        <dbReference type="ARBA" id="ARBA00022729"/>
    </source>
</evidence>
<dbReference type="EMBL" id="PQGA01000006">
    <property type="protein sequence ID" value="POR51577.1"/>
    <property type="molecule type" value="Genomic_DNA"/>
</dbReference>
<evidence type="ECO:0000256" key="3">
    <source>
        <dbReference type="ARBA" id="ARBA00022448"/>
    </source>
</evidence>
<evidence type="ECO:0000313" key="8">
    <source>
        <dbReference type="Proteomes" id="UP000237381"/>
    </source>
</evidence>
<evidence type="ECO:0000256" key="4">
    <source>
        <dbReference type="ARBA" id="ARBA00022496"/>
    </source>
</evidence>
<evidence type="ECO:0000256" key="2">
    <source>
        <dbReference type="ARBA" id="ARBA00008814"/>
    </source>
</evidence>
<comment type="caution">
    <text evidence="7">The sequence shown here is derived from an EMBL/GenBank/DDBJ whole genome shotgun (WGS) entry which is preliminary data.</text>
</comment>
<dbReference type="PRINTS" id="PR01715">
    <property type="entry name" value="FERRIBNDNGPP"/>
</dbReference>
<dbReference type="Gene3D" id="3.40.50.1980">
    <property type="entry name" value="Nitrogenase molybdenum iron protein domain"/>
    <property type="match status" value="2"/>
</dbReference>
<feature type="domain" description="Fe/B12 periplasmic-binding" evidence="6">
    <location>
        <begin position="66"/>
        <end position="329"/>
    </location>
</feature>
<dbReference type="Pfam" id="PF01497">
    <property type="entry name" value="Peripla_BP_2"/>
    <property type="match status" value="1"/>
</dbReference>
<comment type="subcellular location">
    <subcellularLocation>
        <location evidence="1">Cell envelope</location>
    </subcellularLocation>
</comment>
<evidence type="ECO:0000259" key="6">
    <source>
        <dbReference type="PROSITE" id="PS50983"/>
    </source>
</evidence>
<dbReference type="PANTHER" id="PTHR30532:SF1">
    <property type="entry name" value="IRON(3+)-HYDROXAMATE-BINDING PROTEIN FHUD"/>
    <property type="match status" value="1"/>
</dbReference>
<proteinExistence type="inferred from homology"/>